<dbReference type="STRING" id="640635.SAMN04489806_2246"/>
<keyword evidence="6" id="KW-1185">Reference proteome</keyword>
<evidence type="ECO:0000259" key="4">
    <source>
        <dbReference type="Pfam" id="PF03328"/>
    </source>
</evidence>
<keyword evidence="2" id="KW-0479">Metal-binding</keyword>
<dbReference type="Gene3D" id="3.20.20.60">
    <property type="entry name" value="Phosphoenolpyruvate-binding domains"/>
    <property type="match status" value="1"/>
</dbReference>
<dbReference type="GO" id="GO:0016832">
    <property type="term" value="F:aldehyde-lyase activity"/>
    <property type="evidence" value="ECO:0007669"/>
    <property type="project" value="TreeGrafter"/>
</dbReference>
<comment type="similarity">
    <text evidence="1">Belongs to the HpcH/HpaI aldolase family.</text>
</comment>
<evidence type="ECO:0000313" key="6">
    <source>
        <dbReference type="Proteomes" id="UP000199183"/>
    </source>
</evidence>
<evidence type="ECO:0000256" key="2">
    <source>
        <dbReference type="ARBA" id="ARBA00022723"/>
    </source>
</evidence>
<evidence type="ECO:0000256" key="3">
    <source>
        <dbReference type="ARBA" id="ARBA00023239"/>
    </source>
</evidence>
<dbReference type="EMBL" id="FNRY01000001">
    <property type="protein sequence ID" value="SEB96494.1"/>
    <property type="molecule type" value="Genomic_DNA"/>
</dbReference>
<dbReference type="OrthoDB" id="86160at2"/>
<reference evidence="5 6" key="1">
    <citation type="submission" date="2016-10" db="EMBL/GenBank/DDBJ databases">
        <authorList>
            <person name="de Groot N.N."/>
        </authorList>
    </citation>
    <scope>NUCLEOTIDE SEQUENCE [LARGE SCALE GENOMIC DNA]</scope>
    <source>
        <strain evidence="5 6">DSM 21799</strain>
    </source>
</reference>
<dbReference type="GO" id="GO:0046872">
    <property type="term" value="F:metal ion binding"/>
    <property type="evidence" value="ECO:0007669"/>
    <property type="project" value="UniProtKB-KW"/>
</dbReference>
<dbReference type="Pfam" id="PF03328">
    <property type="entry name" value="HpcH_HpaI"/>
    <property type="match status" value="1"/>
</dbReference>
<dbReference type="Proteomes" id="UP000199183">
    <property type="component" value="Unassembled WGS sequence"/>
</dbReference>
<dbReference type="InterPro" id="IPR015813">
    <property type="entry name" value="Pyrv/PenolPyrv_kinase-like_dom"/>
</dbReference>
<accession>A0A1H4NN25</accession>
<dbReference type="InterPro" id="IPR040442">
    <property type="entry name" value="Pyrv_kinase-like_dom_sf"/>
</dbReference>
<sequence>MPIRLTPQPTFRDRLADTDRPLVGMWVCTGSALNAEICAGSGLDWILIDGEHGPNTLDTIVPQLQAIAAYPATPLVRAPFGEPVIIKQLLDIGAQNLIVPMVNTPQDAAAAVSAVRYPPHGIRGVGSALARASRWNRYEDYLANADSTVSLTVQIETAQAVENAAEIAGTDGVHALFIGPSDLAASMGLLGRQGHPDVVAAVESTIRTAKELGVPVGVNAFDPAMARRYVEAGADFVAVAADVALLARASEKLADEWITGENAPTRASY</sequence>
<protein>
    <submittedName>
        <fullName evidence="5">2,4-dihydroxyhept-2-enedioate aldolase</fullName>
    </submittedName>
</protein>
<keyword evidence="3" id="KW-0456">Lyase</keyword>
<dbReference type="GO" id="GO:0005737">
    <property type="term" value="C:cytoplasm"/>
    <property type="evidence" value="ECO:0007669"/>
    <property type="project" value="UniProtKB-ARBA"/>
</dbReference>
<dbReference type="InterPro" id="IPR005000">
    <property type="entry name" value="Aldolase/citrate-lyase_domain"/>
</dbReference>
<dbReference type="SUPFAM" id="SSF51621">
    <property type="entry name" value="Phosphoenolpyruvate/pyruvate domain"/>
    <property type="match status" value="1"/>
</dbReference>
<evidence type="ECO:0000313" key="5">
    <source>
        <dbReference type="EMBL" id="SEB96494.1"/>
    </source>
</evidence>
<dbReference type="AlphaFoldDB" id="A0A1H4NN25"/>
<name>A0A1H4NN25_9MICO</name>
<proteinExistence type="inferred from homology"/>
<organism evidence="5 6">
    <name type="scientific">Paramicrobacterium humi</name>
    <dbReference type="NCBI Taxonomy" id="640635"/>
    <lineage>
        <taxon>Bacteria</taxon>
        <taxon>Bacillati</taxon>
        <taxon>Actinomycetota</taxon>
        <taxon>Actinomycetes</taxon>
        <taxon>Micrococcales</taxon>
        <taxon>Microbacteriaceae</taxon>
        <taxon>Paramicrobacterium</taxon>
    </lineage>
</organism>
<feature type="domain" description="HpcH/HpaI aldolase/citrate lyase" evidence="4">
    <location>
        <begin position="23"/>
        <end position="248"/>
    </location>
</feature>
<gene>
    <name evidence="5" type="ORF">SAMN04489806_2246</name>
</gene>
<dbReference type="InterPro" id="IPR050251">
    <property type="entry name" value="HpcH-HpaI_aldolase"/>
</dbReference>
<evidence type="ECO:0000256" key="1">
    <source>
        <dbReference type="ARBA" id="ARBA00005568"/>
    </source>
</evidence>
<dbReference type="PANTHER" id="PTHR30502">
    <property type="entry name" value="2-KETO-3-DEOXY-L-RHAMNONATE ALDOLASE"/>
    <property type="match status" value="1"/>
</dbReference>
<dbReference type="PANTHER" id="PTHR30502:SF0">
    <property type="entry name" value="PHOSPHOENOLPYRUVATE CARBOXYLASE FAMILY PROTEIN"/>
    <property type="match status" value="1"/>
</dbReference>
<dbReference type="RefSeq" id="WP_091184086.1">
    <property type="nucleotide sequence ID" value="NZ_FNRY01000001.1"/>
</dbReference>
<dbReference type="FunFam" id="3.20.20.60:FF:000004">
    <property type="entry name" value="5-keto-4-deoxy-D-glucarate aldolase"/>
    <property type="match status" value="1"/>
</dbReference>